<reference evidence="4 5" key="1">
    <citation type="submission" date="2018-06" db="EMBL/GenBank/DDBJ databases">
        <title>Natronomonas sp. F16-60 a new haloarchaeon isolated from a solar saltern of Isla Cristina, Huelva, Spain.</title>
        <authorList>
            <person name="Duran-Viseras A."/>
            <person name="Sanchez-Porro C."/>
            <person name="Ventosa A."/>
        </authorList>
    </citation>
    <scope>NUCLEOTIDE SEQUENCE [LARGE SCALE GENOMIC DNA]</scope>
    <source>
        <strain evidence="4 5">F16-60</strain>
    </source>
</reference>
<feature type="transmembrane region" description="Helical" evidence="2">
    <location>
        <begin position="316"/>
        <end position="333"/>
    </location>
</feature>
<keyword evidence="2" id="KW-0472">Membrane</keyword>
<evidence type="ECO:0000313" key="4">
    <source>
        <dbReference type="EMBL" id="TSD15069.1"/>
    </source>
</evidence>
<keyword evidence="5" id="KW-1185">Reference proteome</keyword>
<feature type="domain" description="DUF7490" evidence="3">
    <location>
        <begin position="176"/>
        <end position="262"/>
    </location>
</feature>
<dbReference type="OrthoDB" id="50312at2157"/>
<proteinExistence type="predicted"/>
<gene>
    <name evidence="4" type="ORF">DP107_04235</name>
</gene>
<protein>
    <submittedName>
        <fullName evidence="4">PGF-CTERM sorting domain-containing protein</fullName>
    </submittedName>
</protein>
<comment type="caution">
    <text evidence="4">The sequence shown here is derived from an EMBL/GenBank/DDBJ whole genome shotgun (WGS) entry which is preliminary data.</text>
</comment>
<dbReference type="EMBL" id="QMDX01000002">
    <property type="protein sequence ID" value="TSD15069.1"/>
    <property type="molecule type" value="Genomic_DNA"/>
</dbReference>
<dbReference type="InterPro" id="IPR026371">
    <property type="entry name" value="PGF_CTERM"/>
</dbReference>
<organism evidence="4 5">
    <name type="scientific">Haloglomus irregulare</name>
    <dbReference type="NCBI Taxonomy" id="2234134"/>
    <lineage>
        <taxon>Archaea</taxon>
        <taxon>Methanobacteriati</taxon>
        <taxon>Methanobacteriota</taxon>
        <taxon>Stenosarchaea group</taxon>
        <taxon>Halobacteria</taxon>
        <taxon>Halobacteriales</taxon>
        <taxon>Natronomonadaceae</taxon>
        <taxon>Haloglomus</taxon>
    </lineage>
</organism>
<dbReference type="NCBIfam" id="TIGR04126">
    <property type="entry name" value="PGF_CTERM"/>
    <property type="match status" value="1"/>
</dbReference>
<sequence length="338" mass="36040">MRRELTLAGVVVLMLGGTAATATQVPGIVSQPTEPPEPPAELDIVEATVSTGAVTGSRATLRMGLGLTHRGSPAESVSVRYRAVEPDSELVVDRHVERVGTVTGTAERTVNGTLTVPREGEYELEAIVYENGTRVRSTRTRVAGLTGLRPDYARSDVRFHRFSGVGLPVVQYSIAAAGNRTALDVSTFLTNGGGDPVEDLRVTVYARQVDSNIVADRASMRIDRIGSGETVTPGAELTVPDEYNYYLEAVLWKDDVIVDTARSGAALAPRERVPENETVRENDVDVGEFDEETPTETAVAEETVTEQATEAGGQPGFGIVAAMVAAFAGLLAVRRWSA</sequence>
<name>A0A554NCF1_9EURY</name>
<dbReference type="AlphaFoldDB" id="A0A554NCF1"/>
<keyword evidence="1" id="KW-0732">Signal</keyword>
<dbReference type="Proteomes" id="UP000319894">
    <property type="component" value="Unassembled WGS sequence"/>
</dbReference>
<dbReference type="GO" id="GO:0030115">
    <property type="term" value="C:S-layer"/>
    <property type="evidence" value="ECO:0007669"/>
    <property type="project" value="UniProtKB-SubCell"/>
</dbReference>
<dbReference type="InParanoid" id="A0A554NCF1"/>
<dbReference type="InterPro" id="IPR055913">
    <property type="entry name" value="DUF7490"/>
</dbReference>
<dbReference type="RefSeq" id="WP_144260910.1">
    <property type="nucleotide sequence ID" value="NZ_QMDX01000002.1"/>
</dbReference>
<evidence type="ECO:0000256" key="1">
    <source>
        <dbReference type="ARBA" id="ARBA00022729"/>
    </source>
</evidence>
<keyword evidence="2" id="KW-0812">Transmembrane</keyword>
<evidence type="ECO:0000256" key="2">
    <source>
        <dbReference type="SAM" id="Phobius"/>
    </source>
</evidence>
<evidence type="ECO:0000259" key="3">
    <source>
        <dbReference type="Pfam" id="PF24318"/>
    </source>
</evidence>
<dbReference type="GO" id="GO:0005886">
    <property type="term" value="C:plasma membrane"/>
    <property type="evidence" value="ECO:0007669"/>
    <property type="project" value="UniProtKB-SubCell"/>
</dbReference>
<keyword evidence="2" id="KW-1133">Transmembrane helix</keyword>
<evidence type="ECO:0000313" key="5">
    <source>
        <dbReference type="Proteomes" id="UP000319894"/>
    </source>
</evidence>
<feature type="domain" description="DUF7490" evidence="3">
    <location>
        <begin position="42"/>
        <end position="145"/>
    </location>
</feature>
<accession>A0A554NCF1</accession>
<dbReference type="Pfam" id="PF24318">
    <property type="entry name" value="DUF7490"/>
    <property type="match status" value="2"/>
</dbReference>